<gene>
    <name evidence="1" type="ORF">GCM10023186_08420</name>
</gene>
<evidence type="ECO:0008006" key="3">
    <source>
        <dbReference type="Google" id="ProtNLM"/>
    </source>
</evidence>
<sequence length="160" mass="18714">MRSIIAATIGQEMTKMGFKNPGYIMYRHREFFVDVMQFVRSEDGNFYSIAVGTHPRKDISQKNFPHAWRCMFIGVFQAGSAKRASFPIFPTQEWNKEQLLRMAPDVVQYCDFFFGHFHTIQDGLKALEEDNRYDDLLMDKAKVGSPRHEADYQLLQSLQF</sequence>
<accession>A0ABP8IW72</accession>
<comment type="caution">
    <text evidence="1">The sequence shown here is derived from an EMBL/GenBank/DDBJ whole genome shotgun (WGS) entry which is preliminary data.</text>
</comment>
<protein>
    <recommendedName>
        <fullName evidence="3">DUF4304 domain-containing protein</fullName>
    </recommendedName>
</protein>
<organism evidence="1 2">
    <name type="scientific">Hymenobacter koreensis</name>
    <dbReference type="NCBI Taxonomy" id="1084523"/>
    <lineage>
        <taxon>Bacteria</taxon>
        <taxon>Pseudomonadati</taxon>
        <taxon>Bacteroidota</taxon>
        <taxon>Cytophagia</taxon>
        <taxon>Cytophagales</taxon>
        <taxon>Hymenobacteraceae</taxon>
        <taxon>Hymenobacter</taxon>
    </lineage>
</organism>
<dbReference type="EMBL" id="BAABHA010000002">
    <property type="protein sequence ID" value="GAA4375569.1"/>
    <property type="molecule type" value="Genomic_DNA"/>
</dbReference>
<dbReference type="Proteomes" id="UP001500454">
    <property type="component" value="Unassembled WGS sequence"/>
</dbReference>
<reference evidence="2" key="1">
    <citation type="journal article" date="2019" name="Int. J. Syst. Evol. Microbiol.">
        <title>The Global Catalogue of Microorganisms (GCM) 10K type strain sequencing project: providing services to taxonomists for standard genome sequencing and annotation.</title>
        <authorList>
            <consortium name="The Broad Institute Genomics Platform"/>
            <consortium name="The Broad Institute Genome Sequencing Center for Infectious Disease"/>
            <person name="Wu L."/>
            <person name="Ma J."/>
        </authorList>
    </citation>
    <scope>NUCLEOTIDE SEQUENCE [LARGE SCALE GENOMIC DNA]</scope>
    <source>
        <strain evidence="2">JCM 17924</strain>
    </source>
</reference>
<evidence type="ECO:0000313" key="1">
    <source>
        <dbReference type="EMBL" id="GAA4375569.1"/>
    </source>
</evidence>
<keyword evidence="2" id="KW-1185">Reference proteome</keyword>
<evidence type="ECO:0000313" key="2">
    <source>
        <dbReference type="Proteomes" id="UP001500454"/>
    </source>
</evidence>
<name>A0ABP8IW72_9BACT</name>
<proteinExistence type="predicted"/>